<proteinExistence type="predicted"/>
<dbReference type="AlphaFoldDB" id="A0A9P7MP33"/>
<organism evidence="3 5">
    <name type="scientific">Claviceps arundinis</name>
    <dbReference type="NCBI Taxonomy" id="1623583"/>
    <lineage>
        <taxon>Eukaryota</taxon>
        <taxon>Fungi</taxon>
        <taxon>Dikarya</taxon>
        <taxon>Ascomycota</taxon>
        <taxon>Pezizomycotina</taxon>
        <taxon>Sordariomycetes</taxon>
        <taxon>Hypocreomycetidae</taxon>
        <taxon>Hypocreales</taxon>
        <taxon>Clavicipitaceae</taxon>
        <taxon>Claviceps</taxon>
    </lineage>
</organism>
<name>A0A9P7MP33_9HYPO</name>
<keyword evidence="4" id="KW-1185">Reference proteome</keyword>
<dbReference type="Proteomes" id="UP000742024">
    <property type="component" value="Unassembled WGS sequence"/>
</dbReference>
<feature type="compositionally biased region" description="Polar residues" evidence="1">
    <location>
        <begin position="41"/>
        <end position="50"/>
    </location>
</feature>
<protein>
    <submittedName>
        <fullName evidence="3">Uncharacterized protein</fullName>
    </submittedName>
</protein>
<evidence type="ECO:0000313" key="3">
    <source>
        <dbReference type="EMBL" id="KAG5963959.1"/>
    </source>
</evidence>
<evidence type="ECO:0000313" key="2">
    <source>
        <dbReference type="EMBL" id="KAG5956499.1"/>
    </source>
</evidence>
<dbReference type="EMBL" id="SRPS01000183">
    <property type="protein sequence ID" value="KAG5963959.1"/>
    <property type="molecule type" value="Genomic_DNA"/>
</dbReference>
<comment type="caution">
    <text evidence="3">The sequence shown here is derived from an EMBL/GenBank/DDBJ whole genome shotgun (WGS) entry which is preliminary data.</text>
</comment>
<dbReference type="OrthoDB" id="4950117at2759"/>
<feature type="compositionally biased region" description="Basic and acidic residues" evidence="1">
    <location>
        <begin position="16"/>
        <end position="28"/>
    </location>
</feature>
<dbReference type="Proteomes" id="UP000784919">
    <property type="component" value="Unassembled WGS sequence"/>
</dbReference>
<sequence length="190" mass="20970">MIVVDPHPTQATASSNKRDFRNNVENNDKPVVVQNEPFRSRPTTPASSMLPQRVEARSMEAVRLPIQRKTKRMFMVDAHPTRMAKSSDKGSTSDKVENGDEPIVVQHEPFHSRPTTPASSMLHERIAVEKSPSTTHAHGRHSCCCCDIVTEQVVCHVSDEECMCADVMCPENAKTVFATAPAPAPTHTSI</sequence>
<feature type="region of interest" description="Disordered" evidence="1">
    <location>
        <begin position="1"/>
        <end position="52"/>
    </location>
</feature>
<evidence type="ECO:0000256" key="1">
    <source>
        <dbReference type="SAM" id="MobiDB-lite"/>
    </source>
</evidence>
<dbReference type="EMBL" id="SRPR01000204">
    <property type="protein sequence ID" value="KAG5956499.1"/>
    <property type="molecule type" value="Genomic_DNA"/>
</dbReference>
<evidence type="ECO:0000313" key="4">
    <source>
        <dbReference type="Proteomes" id="UP000742024"/>
    </source>
</evidence>
<reference evidence="3 4" key="1">
    <citation type="journal article" date="2020" name="bioRxiv">
        <title>Whole genome comparisons of ergot fungi reveals the divergence and evolution of species within the genus Claviceps are the result of varying mechanisms driving genome evolution and host range expansion.</title>
        <authorList>
            <person name="Wyka S.A."/>
            <person name="Mondo S.J."/>
            <person name="Liu M."/>
            <person name="Dettman J."/>
            <person name="Nalam V."/>
            <person name="Broders K.D."/>
        </authorList>
    </citation>
    <scope>NUCLEOTIDE SEQUENCE</scope>
    <source>
        <strain evidence="3">CCC 1102</strain>
        <strain evidence="2 4">LM583</strain>
    </source>
</reference>
<evidence type="ECO:0000313" key="5">
    <source>
        <dbReference type="Proteomes" id="UP000784919"/>
    </source>
</evidence>
<gene>
    <name evidence="3" type="ORF">E4U56_002533</name>
    <name evidence="2" type="ORF">E4U57_002579</name>
</gene>
<accession>A0A9P7MP33</accession>